<proteinExistence type="predicted"/>
<name>A0A5B7JEL0_PORTR</name>
<accession>A0A5B7JEL0</accession>
<organism evidence="1 2">
    <name type="scientific">Portunus trituberculatus</name>
    <name type="common">Swimming crab</name>
    <name type="synonym">Neptunus trituberculatus</name>
    <dbReference type="NCBI Taxonomy" id="210409"/>
    <lineage>
        <taxon>Eukaryota</taxon>
        <taxon>Metazoa</taxon>
        <taxon>Ecdysozoa</taxon>
        <taxon>Arthropoda</taxon>
        <taxon>Crustacea</taxon>
        <taxon>Multicrustacea</taxon>
        <taxon>Malacostraca</taxon>
        <taxon>Eumalacostraca</taxon>
        <taxon>Eucarida</taxon>
        <taxon>Decapoda</taxon>
        <taxon>Pleocyemata</taxon>
        <taxon>Brachyura</taxon>
        <taxon>Eubrachyura</taxon>
        <taxon>Portunoidea</taxon>
        <taxon>Portunidae</taxon>
        <taxon>Portuninae</taxon>
        <taxon>Portunus</taxon>
    </lineage>
</organism>
<comment type="caution">
    <text evidence="1">The sequence shown here is derived from an EMBL/GenBank/DDBJ whole genome shotgun (WGS) entry which is preliminary data.</text>
</comment>
<keyword evidence="2" id="KW-1185">Reference proteome</keyword>
<evidence type="ECO:0000313" key="2">
    <source>
        <dbReference type="Proteomes" id="UP000324222"/>
    </source>
</evidence>
<dbReference type="EMBL" id="VSRR010085517">
    <property type="protein sequence ID" value="MPC90784.1"/>
    <property type="molecule type" value="Genomic_DNA"/>
</dbReference>
<dbReference type="Proteomes" id="UP000324222">
    <property type="component" value="Unassembled WGS sequence"/>
</dbReference>
<evidence type="ECO:0000313" key="1">
    <source>
        <dbReference type="EMBL" id="MPC90784.1"/>
    </source>
</evidence>
<protein>
    <submittedName>
        <fullName evidence="1">Uncharacterized protein</fullName>
    </submittedName>
</protein>
<gene>
    <name evidence="1" type="ORF">E2C01_085785</name>
</gene>
<reference evidence="1 2" key="1">
    <citation type="submission" date="2019-05" db="EMBL/GenBank/DDBJ databases">
        <title>Another draft genome of Portunus trituberculatus and its Hox gene families provides insights of decapod evolution.</title>
        <authorList>
            <person name="Jeong J.-H."/>
            <person name="Song I."/>
            <person name="Kim S."/>
            <person name="Choi T."/>
            <person name="Kim D."/>
            <person name="Ryu S."/>
            <person name="Kim W."/>
        </authorList>
    </citation>
    <scope>NUCLEOTIDE SEQUENCE [LARGE SCALE GENOMIC DNA]</scope>
    <source>
        <tissue evidence="1">Muscle</tissue>
    </source>
</reference>
<dbReference type="OrthoDB" id="6378258at2759"/>
<sequence length="85" mass="10134">MNSLTTLEQRRERGDLIAVYRVMNGLEKLDREDSIIWDTSDTRGYGKKLRKNNCWRNTKKFSFPQRCVEVWNGLNKRVIEARTIN</sequence>
<dbReference type="AlphaFoldDB" id="A0A5B7JEL0"/>